<evidence type="ECO:0000256" key="2">
    <source>
        <dbReference type="ARBA" id="ARBA00006555"/>
    </source>
</evidence>
<evidence type="ECO:0000313" key="12">
    <source>
        <dbReference type="Proteomes" id="UP001138708"/>
    </source>
</evidence>
<evidence type="ECO:0000256" key="3">
    <source>
        <dbReference type="ARBA" id="ARBA00022448"/>
    </source>
</evidence>
<protein>
    <submittedName>
        <fullName evidence="11">Energy transducer TonB</fullName>
    </submittedName>
</protein>
<proteinExistence type="inferred from homology"/>
<dbReference type="NCBIfam" id="TIGR01352">
    <property type="entry name" value="tonB_Cterm"/>
    <property type="match status" value="1"/>
</dbReference>
<dbReference type="AlphaFoldDB" id="A0A9X9WQQ7"/>
<gene>
    <name evidence="11" type="ORF">GXW75_25705</name>
</gene>
<dbReference type="GO" id="GO:0015031">
    <property type="term" value="P:protein transport"/>
    <property type="evidence" value="ECO:0007669"/>
    <property type="project" value="UniProtKB-KW"/>
</dbReference>
<keyword evidence="6" id="KW-0812">Transmembrane</keyword>
<evidence type="ECO:0000256" key="6">
    <source>
        <dbReference type="ARBA" id="ARBA00022692"/>
    </source>
</evidence>
<evidence type="ECO:0000256" key="7">
    <source>
        <dbReference type="ARBA" id="ARBA00022927"/>
    </source>
</evidence>
<evidence type="ECO:0000256" key="9">
    <source>
        <dbReference type="ARBA" id="ARBA00023136"/>
    </source>
</evidence>
<dbReference type="PROSITE" id="PS52015">
    <property type="entry name" value="TONB_CTD"/>
    <property type="match status" value="1"/>
</dbReference>
<evidence type="ECO:0000313" key="11">
    <source>
        <dbReference type="EMBL" id="MBR0662667.1"/>
    </source>
</evidence>
<evidence type="ECO:0000256" key="5">
    <source>
        <dbReference type="ARBA" id="ARBA00022519"/>
    </source>
</evidence>
<evidence type="ECO:0000256" key="4">
    <source>
        <dbReference type="ARBA" id="ARBA00022475"/>
    </source>
</evidence>
<dbReference type="InterPro" id="IPR051045">
    <property type="entry name" value="TonB-dependent_transducer"/>
</dbReference>
<evidence type="ECO:0000256" key="8">
    <source>
        <dbReference type="ARBA" id="ARBA00022989"/>
    </source>
</evidence>
<dbReference type="GO" id="GO:0055085">
    <property type="term" value="P:transmembrane transport"/>
    <property type="evidence" value="ECO:0007669"/>
    <property type="project" value="InterPro"/>
</dbReference>
<comment type="caution">
    <text evidence="11">The sequence shown here is derived from an EMBL/GenBank/DDBJ whole genome shotgun (WGS) entry which is preliminary data.</text>
</comment>
<comment type="subcellular location">
    <subcellularLocation>
        <location evidence="1">Cell inner membrane</location>
        <topology evidence="1">Single-pass membrane protein</topology>
        <orientation evidence="1">Periplasmic side</orientation>
    </subcellularLocation>
</comment>
<dbReference type="InterPro" id="IPR006260">
    <property type="entry name" value="TonB/TolA_C"/>
</dbReference>
<dbReference type="EMBL" id="JAAEDK010000136">
    <property type="protein sequence ID" value="MBR0662667.1"/>
    <property type="molecule type" value="Genomic_DNA"/>
</dbReference>
<keyword evidence="5" id="KW-0997">Cell inner membrane</keyword>
<dbReference type="Gene3D" id="3.30.1150.10">
    <property type="match status" value="1"/>
</dbReference>
<comment type="similarity">
    <text evidence="2">Belongs to the TonB family.</text>
</comment>
<accession>A0A9X9WQQ7</accession>
<dbReference type="RefSeq" id="WP_211844202.1">
    <property type="nucleotide sequence ID" value="NZ_JAAEDK010000136.1"/>
</dbReference>
<keyword evidence="8" id="KW-1133">Transmembrane helix</keyword>
<dbReference type="Proteomes" id="UP001138708">
    <property type="component" value="Unassembled WGS sequence"/>
</dbReference>
<dbReference type="SUPFAM" id="SSF74653">
    <property type="entry name" value="TolA/TonB C-terminal domain"/>
    <property type="match status" value="1"/>
</dbReference>
<feature type="non-terminal residue" evidence="11">
    <location>
        <position position="1"/>
    </location>
</feature>
<name>A0A9X9WQQ7_9PROT</name>
<organism evidence="11 12">
    <name type="scientific">Neoroseomonas oryzicola</name>
    <dbReference type="NCBI Taxonomy" id="535904"/>
    <lineage>
        <taxon>Bacteria</taxon>
        <taxon>Pseudomonadati</taxon>
        <taxon>Pseudomonadota</taxon>
        <taxon>Alphaproteobacteria</taxon>
        <taxon>Acetobacterales</taxon>
        <taxon>Acetobacteraceae</taxon>
        <taxon>Neoroseomonas</taxon>
    </lineage>
</organism>
<keyword evidence="7" id="KW-0653">Protein transport</keyword>
<dbReference type="PANTHER" id="PTHR33446">
    <property type="entry name" value="PROTEIN TONB-RELATED"/>
    <property type="match status" value="1"/>
</dbReference>
<evidence type="ECO:0000259" key="10">
    <source>
        <dbReference type="PROSITE" id="PS52015"/>
    </source>
</evidence>
<keyword evidence="4" id="KW-1003">Cell membrane</keyword>
<feature type="domain" description="TonB C-terminal" evidence="10">
    <location>
        <begin position="18"/>
        <end position="108"/>
    </location>
</feature>
<keyword evidence="9" id="KW-0472">Membrane</keyword>
<sequence>PAAAPAATAARPAGPPPSYLQAVAAALERQKRYPEAARARRAMGIALLQFTVARDGRVLRWRVDRSAGDADLDRAVEQMIQRASLPAMPAEMPGDSLTVTVPVRFQIR</sequence>
<keyword evidence="3" id="KW-0813">Transport</keyword>
<dbReference type="InterPro" id="IPR037682">
    <property type="entry name" value="TonB_C"/>
</dbReference>
<dbReference type="GO" id="GO:0005886">
    <property type="term" value="C:plasma membrane"/>
    <property type="evidence" value="ECO:0007669"/>
    <property type="project" value="UniProtKB-SubCell"/>
</dbReference>
<dbReference type="Pfam" id="PF03544">
    <property type="entry name" value="TonB_C"/>
    <property type="match status" value="1"/>
</dbReference>
<reference evidence="11" key="1">
    <citation type="submission" date="2020-01" db="EMBL/GenBank/DDBJ databases">
        <authorList>
            <person name="Rat A."/>
        </authorList>
    </citation>
    <scope>NUCLEOTIDE SEQUENCE</scope>
    <source>
        <strain evidence="11">LMG 31161</strain>
    </source>
</reference>
<reference evidence="11" key="2">
    <citation type="journal article" date="2021" name="Syst. Appl. Microbiol.">
        <title>Roseomonas hellenica sp. nov., isolated from roots of wild-growing Alkanna tinctoria.</title>
        <authorList>
            <person name="Rat A."/>
            <person name="Naranjo H.D."/>
            <person name="Lebbe L."/>
            <person name="Cnockaert M."/>
            <person name="Krigas N."/>
            <person name="Grigoriadou K."/>
            <person name="Maloupa E."/>
            <person name="Willems A."/>
        </authorList>
    </citation>
    <scope>NUCLEOTIDE SEQUENCE</scope>
    <source>
        <strain evidence="11">LMG 31161</strain>
    </source>
</reference>
<evidence type="ECO:0000256" key="1">
    <source>
        <dbReference type="ARBA" id="ARBA00004383"/>
    </source>
</evidence>